<keyword evidence="3" id="KW-0328">Glycosyltransferase</keyword>
<evidence type="ECO:0000313" key="3">
    <source>
        <dbReference type="EMBL" id="RBP51002.1"/>
    </source>
</evidence>
<proteinExistence type="predicted"/>
<dbReference type="GO" id="GO:0009103">
    <property type="term" value="P:lipopolysaccharide biosynthetic process"/>
    <property type="evidence" value="ECO:0007669"/>
    <property type="project" value="TreeGrafter"/>
</dbReference>
<dbReference type="Proteomes" id="UP000253083">
    <property type="component" value="Unassembled WGS sequence"/>
</dbReference>
<dbReference type="EMBL" id="QNRT01000002">
    <property type="protein sequence ID" value="RBP51002.1"/>
    <property type="molecule type" value="Genomic_DNA"/>
</dbReference>
<dbReference type="GO" id="GO:0016757">
    <property type="term" value="F:glycosyltransferase activity"/>
    <property type="evidence" value="ECO:0007669"/>
    <property type="project" value="UniProtKB-KW"/>
</dbReference>
<organism evidence="3 4">
    <name type="scientific">Arenicella xantha</name>
    <dbReference type="NCBI Taxonomy" id="644221"/>
    <lineage>
        <taxon>Bacteria</taxon>
        <taxon>Pseudomonadati</taxon>
        <taxon>Pseudomonadota</taxon>
        <taxon>Gammaproteobacteria</taxon>
        <taxon>Arenicellales</taxon>
        <taxon>Arenicellaceae</taxon>
        <taxon>Arenicella</taxon>
    </lineage>
</organism>
<dbReference type="RefSeq" id="WP_113953807.1">
    <property type="nucleotide sequence ID" value="NZ_QNRT01000002.1"/>
</dbReference>
<dbReference type="InParanoid" id="A0A395JJU8"/>
<dbReference type="Pfam" id="PF00534">
    <property type="entry name" value="Glycos_transf_1"/>
    <property type="match status" value="1"/>
</dbReference>
<comment type="caution">
    <text evidence="3">The sequence shown here is derived from an EMBL/GenBank/DDBJ whole genome shotgun (WGS) entry which is preliminary data.</text>
</comment>
<dbReference type="PANTHER" id="PTHR46401:SF2">
    <property type="entry name" value="GLYCOSYLTRANSFERASE WBBK-RELATED"/>
    <property type="match status" value="1"/>
</dbReference>
<name>A0A395JJU8_9GAMM</name>
<sequence length="382" mass="42783">MIKPIYNLNSIRPPITGVGRYTLELINGQLTQNQPVVAVYQGKLYQGQTLKRLTKSLLETTISTNGNLRKLIGSLPFSRDIYHHLKKAEFRRIRSRIEPKPLIEHDVNYANPNADVITLFDTSHINARSSHPRHRVTFLDRYFKQLLANQRSIITISEAVKQELITHCSIEPERIHVTPLAADANYHPRTESSCSQRLISYGINYHQYVLSLATVEPRKNLSRSIDAYLNLPPATRQQFPLVIAGAPGWKSSSLMTRINLLAEQGEITYLGYVSERDLPFLYAGSTVFLYPSLYEGFGLPLLEAMQSGSACVTSNSGALAEVSNGAALEVDPTNVIDITTAISTLLTNPESNAQHRQLAIDRANHFSWSHTVELTRAVYESI</sequence>
<evidence type="ECO:0000259" key="2">
    <source>
        <dbReference type="Pfam" id="PF00534"/>
    </source>
</evidence>
<keyword evidence="1 3" id="KW-0808">Transferase</keyword>
<dbReference type="PANTHER" id="PTHR46401">
    <property type="entry name" value="GLYCOSYLTRANSFERASE WBBK-RELATED"/>
    <property type="match status" value="1"/>
</dbReference>
<dbReference type="InterPro" id="IPR001296">
    <property type="entry name" value="Glyco_trans_1"/>
</dbReference>
<gene>
    <name evidence="3" type="ORF">DFR28_102419</name>
</gene>
<dbReference type="CDD" id="cd03809">
    <property type="entry name" value="GT4_MtfB-like"/>
    <property type="match status" value="1"/>
</dbReference>
<keyword evidence="4" id="KW-1185">Reference proteome</keyword>
<feature type="domain" description="Glycosyl transferase family 1" evidence="2">
    <location>
        <begin position="208"/>
        <end position="356"/>
    </location>
</feature>
<evidence type="ECO:0000313" key="4">
    <source>
        <dbReference type="Proteomes" id="UP000253083"/>
    </source>
</evidence>
<protein>
    <submittedName>
        <fullName evidence="3">Alpha-1,3-rhamnosyl/mannosyltransferase</fullName>
    </submittedName>
</protein>
<dbReference type="Gene3D" id="3.40.50.2000">
    <property type="entry name" value="Glycogen Phosphorylase B"/>
    <property type="match status" value="2"/>
</dbReference>
<reference evidence="3 4" key="1">
    <citation type="submission" date="2018-06" db="EMBL/GenBank/DDBJ databases">
        <title>Genomic Encyclopedia of Type Strains, Phase IV (KMG-IV): sequencing the most valuable type-strain genomes for metagenomic binning, comparative biology and taxonomic classification.</title>
        <authorList>
            <person name="Goeker M."/>
        </authorList>
    </citation>
    <scope>NUCLEOTIDE SEQUENCE [LARGE SCALE GENOMIC DNA]</scope>
    <source>
        <strain evidence="3 4">DSM 24032</strain>
    </source>
</reference>
<dbReference type="OrthoDB" id="9801609at2"/>
<dbReference type="SUPFAM" id="SSF53756">
    <property type="entry name" value="UDP-Glycosyltransferase/glycogen phosphorylase"/>
    <property type="match status" value="1"/>
</dbReference>
<accession>A0A395JJU8</accession>
<evidence type="ECO:0000256" key="1">
    <source>
        <dbReference type="ARBA" id="ARBA00022679"/>
    </source>
</evidence>
<dbReference type="AlphaFoldDB" id="A0A395JJU8"/>